<dbReference type="CDD" id="cd00060">
    <property type="entry name" value="FHA"/>
    <property type="match status" value="1"/>
</dbReference>
<feature type="region of interest" description="Disordered" evidence="2">
    <location>
        <begin position="422"/>
        <end position="445"/>
    </location>
</feature>
<dbReference type="InterPro" id="IPR000253">
    <property type="entry name" value="FHA_dom"/>
</dbReference>
<feature type="compositionally biased region" description="Basic and acidic residues" evidence="2">
    <location>
        <begin position="183"/>
        <end position="196"/>
    </location>
</feature>
<accession>A0AA94XTN4</accession>
<reference evidence="4" key="1">
    <citation type="journal article" date="2022" name="Pest Manag. Sci.">
        <title>Glutamicibacter halophytocola-mediated host fitness of potato tuber moth on Solanaceae crops.</title>
        <authorList>
            <person name="Wang W."/>
            <person name="Xiao G."/>
            <person name="Du G."/>
            <person name="Chang L."/>
            <person name="Yang Y."/>
            <person name="Ye J."/>
            <person name="Chen B."/>
        </authorList>
    </citation>
    <scope>NUCLEOTIDE SEQUENCE</scope>
    <source>
        <strain evidence="4">S2</strain>
    </source>
</reference>
<feature type="domain" description="FHA" evidence="3">
    <location>
        <begin position="507"/>
        <end position="563"/>
    </location>
</feature>
<dbReference type="AlphaFoldDB" id="A0AA94XTN4"/>
<name>A0AA94XTN4_9MICC</name>
<keyword evidence="1" id="KW-0597">Phosphoprotein</keyword>
<dbReference type="Pfam" id="PF00498">
    <property type="entry name" value="FHA"/>
    <property type="match status" value="1"/>
</dbReference>
<feature type="compositionally biased region" description="Low complexity" evidence="2">
    <location>
        <begin position="173"/>
        <end position="182"/>
    </location>
</feature>
<dbReference type="SUPFAM" id="SSF49879">
    <property type="entry name" value="SMAD/FHA domain"/>
    <property type="match status" value="1"/>
</dbReference>
<feature type="compositionally biased region" description="Polar residues" evidence="2">
    <location>
        <begin position="340"/>
        <end position="356"/>
    </location>
</feature>
<feature type="compositionally biased region" description="Low complexity" evidence="2">
    <location>
        <begin position="239"/>
        <end position="318"/>
    </location>
</feature>
<evidence type="ECO:0000259" key="3">
    <source>
        <dbReference type="PROSITE" id="PS50006"/>
    </source>
</evidence>
<dbReference type="InterPro" id="IPR008984">
    <property type="entry name" value="SMAD_FHA_dom_sf"/>
</dbReference>
<dbReference type="Proteomes" id="UP001060018">
    <property type="component" value="Chromosome"/>
</dbReference>
<dbReference type="EMBL" id="CP102487">
    <property type="protein sequence ID" value="UUX59794.1"/>
    <property type="molecule type" value="Genomic_DNA"/>
</dbReference>
<evidence type="ECO:0000256" key="1">
    <source>
        <dbReference type="ARBA" id="ARBA00022553"/>
    </source>
</evidence>
<feature type="region of interest" description="Disordered" evidence="2">
    <location>
        <begin position="173"/>
        <end position="369"/>
    </location>
</feature>
<gene>
    <name evidence="4" type="ORF">NUH22_04005</name>
</gene>
<protein>
    <submittedName>
        <fullName evidence="4">FHA domain-containing protein</fullName>
    </submittedName>
</protein>
<dbReference type="PROSITE" id="PS50006">
    <property type="entry name" value="FHA_DOMAIN"/>
    <property type="match status" value="1"/>
</dbReference>
<organism evidence="4 5">
    <name type="scientific">Glutamicibacter halophytocola</name>
    <dbReference type="NCBI Taxonomy" id="1933880"/>
    <lineage>
        <taxon>Bacteria</taxon>
        <taxon>Bacillati</taxon>
        <taxon>Actinomycetota</taxon>
        <taxon>Actinomycetes</taxon>
        <taxon>Micrococcales</taxon>
        <taxon>Micrococcaceae</taxon>
        <taxon>Glutamicibacter</taxon>
    </lineage>
</organism>
<dbReference type="RefSeq" id="WP_257746021.1">
    <property type="nucleotide sequence ID" value="NZ_CP102487.1"/>
</dbReference>
<sequence>MNSLRYIPGEWYALVNDEHAVLLPADTSTEQVTAFWDKLQDAVTVESLLSELLSIYQMNIASLPNFALVSREAAPHTVLRGSLELRSRSLKGEELVSGAGIATWAERQLADSQGWTLGAAAETSTEAAALPIQEGIVRVSALSWDSGQGPSPAAAERAKQAANASAAASAAAASSADKAPAQSEEKSVAEAPKPEVPEAPAPAGAPVVDSKPAPASAPAASEQKSVAEAPKPEVPEAPAPTSAPVADSKPAPAAAADPAPATEEIAAQEPKPEAPGAPSAPAAAQKPAPVQEPAPAKDASPSQAAKPAAPAAQGPLAAEHTEAKAKKVAAQDADNEDTFIPSSDRGQTSSGVNEQTQDPEDYEQHLHSAEFSLASQLLGIRGATGTEYETGDGDDLDTIIKSRAAATSASAADEHTIIRGIKAMKPQTPPRPEPEAGDDSHSGPTEYILARSCEQRHPNPPTASTCHTCGATLSGPAHQVRKPAMGRMTVRDRGGIREYSHELNRSVVLGRQPSASAVKEPNPPRLLQIDSPSGDISRSHLLVRLEGWHVQLVDLGATNGTMLLREGQAPRRLSKNQEVMLKSGDVADLGDGVSLRFEDLP</sequence>
<feature type="compositionally biased region" description="Low complexity" evidence="2">
    <location>
        <begin position="201"/>
        <end position="229"/>
    </location>
</feature>
<evidence type="ECO:0000313" key="5">
    <source>
        <dbReference type="Proteomes" id="UP001060018"/>
    </source>
</evidence>
<feature type="compositionally biased region" description="Basic and acidic residues" evidence="2">
    <location>
        <begin position="432"/>
        <end position="441"/>
    </location>
</feature>
<evidence type="ECO:0000313" key="4">
    <source>
        <dbReference type="EMBL" id="UUX59794.1"/>
    </source>
</evidence>
<dbReference type="Gene3D" id="2.60.200.20">
    <property type="match status" value="1"/>
</dbReference>
<proteinExistence type="predicted"/>
<evidence type="ECO:0000256" key="2">
    <source>
        <dbReference type="SAM" id="MobiDB-lite"/>
    </source>
</evidence>